<dbReference type="KEGG" id="mno:Mnod_4833"/>
<dbReference type="InterPro" id="IPR013249">
    <property type="entry name" value="RNA_pol_sigma70_r4_t2"/>
</dbReference>
<organism evidence="9 10">
    <name type="scientific">Methylobacterium nodulans (strain LMG 21967 / CNCM I-2342 / ORS 2060)</name>
    <dbReference type="NCBI Taxonomy" id="460265"/>
    <lineage>
        <taxon>Bacteria</taxon>
        <taxon>Pseudomonadati</taxon>
        <taxon>Pseudomonadota</taxon>
        <taxon>Alphaproteobacteria</taxon>
        <taxon>Hyphomicrobiales</taxon>
        <taxon>Methylobacteriaceae</taxon>
        <taxon>Methylobacterium</taxon>
    </lineage>
</organism>
<dbReference type="InterPro" id="IPR000838">
    <property type="entry name" value="RNA_pol_sigma70_ECF_CS"/>
</dbReference>
<dbReference type="Gene3D" id="1.10.1740.10">
    <property type="match status" value="1"/>
</dbReference>
<accession>B8IFY5</accession>
<dbReference type="PANTHER" id="PTHR43133:SF25">
    <property type="entry name" value="RNA POLYMERASE SIGMA FACTOR RFAY-RELATED"/>
    <property type="match status" value="1"/>
</dbReference>
<dbReference type="Gene3D" id="1.10.10.10">
    <property type="entry name" value="Winged helix-like DNA-binding domain superfamily/Winged helix DNA-binding domain"/>
    <property type="match status" value="1"/>
</dbReference>
<dbReference type="AlphaFoldDB" id="B8IFY5"/>
<evidence type="ECO:0000256" key="5">
    <source>
        <dbReference type="ARBA" id="ARBA00023163"/>
    </source>
</evidence>
<dbReference type="eggNOG" id="COG1595">
    <property type="taxonomic scope" value="Bacteria"/>
</dbReference>
<dbReference type="InterPro" id="IPR013325">
    <property type="entry name" value="RNA_pol_sigma_r2"/>
</dbReference>
<comment type="similarity">
    <text evidence="1 6">Belongs to the sigma-70 factor family. ECF subfamily.</text>
</comment>
<evidence type="ECO:0000256" key="3">
    <source>
        <dbReference type="ARBA" id="ARBA00023082"/>
    </source>
</evidence>
<dbReference type="HOGENOM" id="CLU_047691_1_2_5"/>
<name>B8IFY5_METNO</name>
<keyword evidence="4 6" id="KW-0238">DNA-binding</keyword>
<evidence type="ECO:0000256" key="2">
    <source>
        <dbReference type="ARBA" id="ARBA00023015"/>
    </source>
</evidence>
<dbReference type="SUPFAM" id="SSF88946">
    <property type="entry name" value="Sigma2 domain of RNA polymerase sigma factors"/>
    <property type="match status" value="1"/>
</dbReference>
<evidence type="ECO:0000259" key="7">
    <source>
        <dbReference type="Pfam" id="PF04542"/>
    </source>
</evidence>
<dbReference type="InterPro" id="IPR036388">
    <property type="entry name" value="WH-like_DNA-bd_sf"/>
</dbReference>
<dbReference type="PANTHER" id="PTHR43133">
    <property type="entry name" value="RNA POLYMERASE ECF-TYPE SIGMA FACTO"/>
    <property type="match status" value="1"/>
</dbReference>
<evidence type="ECO:0000313" key="9">
    <source>
        <dbReference type="EMBL" id="ACL59695.1"/>
    </source>
</evidence>
<dbReference type="InterPro" id="IPR014284">
    <property type="entry name" value="RNA_pol_sigma-70_dom"/>
</dbReference>
<keyword evidence="2 6" id="KW-0805">Transcription regulation</keyword>
<keyword evidence="10" id="KW-1185">Reference proteome</keyword>
<dbReference type="PROSITE" id="PS01063">
    <property type="entry name" value="SIGMA70_ECF"/>
    <property type="match status" value="1"/>
</dbReference>
<feature type="domain" description="RNA polymerase sigma factor 70 region 4 type 2" evidence="8">
    <location>
        <begin position="163"/>
        <end position="215"/>
    </location>
</feature>
<dbReference type="Pfam" id="PF04542">
    <property type="entry name" value="Sigma70_r2"/>
    <property type="match status" value="1"/>
</dbReference>
<dbReference type="InterPro" id="IPR013324">
    <property type="entry name" value="RNA_pol_sigma_r3/r4-like"/>
</dbReference>
<evidence type="ECO:0000259" key="8">
    <source>
        <dbReference type="Pfam" id="PF08281"/>
    </source>
</evidence>
<dbReference type="SUPFAM" id="SSF88659">
    <property type="entry name" value="Sigma3 and sigma4 domains of RNA polymerase sigma factors"/>
    <property type="match status" value="1"/>
</dbReference>
<gene>
    <name evidence="9" type="ordered locus">Mnod_4833</name>
</gene>
<reference evidence="9 10" key="1">
    <citation type="submission" date="2009-01" db="EMBL/GenBank/DDBJ databases">
        <title>Complete sequence of chromosome of Methylobacterium nodulans ORS 2060.</title>
        <authorList>
            <consortium name="US DOE Joint Genome Institute"/>
            <person name="Lucas S."/>
            <person name="Copeland A."/>
            <person name="Lapidus A."/>
            <person name="Glavina del Rio T."/>
            <person name="Dalin E."/>
            <person name="Tice H."/>
            <person name="Bruce D."/>
            <person name="Goodwin L."/>
            <person name="Pitluck S."/>
            <person name="Sims D."/>
            <person name="Brettin T."/>
            <person name="Detter J.C."/>
            <person name="Han C."/>
            <person name="Larimer F."/>
            <person name="Land M."/>
            <person name="Hauser L."/>
            <person name="Kyrpides N."/>
            <person name="Ivanova N."/>
            <person name="Marx C.J."/>
            <person name="Richardson P."/>
        </authorList>
    </citation>
    <scope>NUCLEOTIDE SEQUENCE [LARGE SCALE GENOMIC DNA]</scope>
    <source>
        <strain evidence="10">LMG 21967 / CNCM I-2342 / ORS 2060</strain>
    </source>
</reference>
<dbReference type="GO" id="GO:0006352">
    <property type="term" value="P:DNA-templated transcription initiation"/>
    <property type="evidence" value="ECO:0007669"/>
    <property type="project" value="InterPro"/>
</dbReference>
<dbReference type="InterPro" id="IPR039425">
    <property type="entry name" value="RNA_pol_sigma-70-like"/>
</dbReference>
<evidence type="ECO:0000256" key="4">
    <source>
        <dbReference type="ARBA" id="ARBA00023125"/>
    </source>
</evidence>
<dbReference type="GO" id="GO:0003677">
    <property type="term" value="F:DNA binding"/>
    <property type="evidence" value="ECO:0007669"/>
    <property type="project" value="UniProtKB-KW"/>
</dbReference>
<dbReference type="EMBL" id="CP001349">
    <property type="protein sequence ID" value="ACL59695.1"/>
    <property type="molecule type" value="Genomic_DNA"/>
</dbReference>
<protein>
    <recommendedName>
        <fullName evidence="6">RNA polymerase sigma factor</fullName>
    </recommendedName>
</protein>
<dbReference type="NCBIfam" id="TIGR02937">
    <property type="entry name" value="sigma70-ECF"/>
    <property type="match status" value="1"/>
</dbReference>
<proteinExistence type="inferred from homology"/>
<sequence length="231" mass="25385">MPDQGPAAALPVDLRPRLPRFVHDHLGTQLRAAYAAFIAEQQPQVLLDLIARLEVALAEPPAAASTFRDDLLAALPALRAFAVSLTANLAQADDLVQETLLRAWQNQHRFEAGTNLKAWLFTILRNQFYSHARKRRREVEDSDGSAAGQLIARPDQEDGLELREVWARLNELPPVQREALLLIATQGLTYEAAADLMGCQVGTVKSRVNRARAALARALGYDGRLGRTAAP</sequence>
<evidence type="ECO:0000256" key="1">
    <source>
        <dbReference type="ARBA" id="ARBA00010641"/>
    </source>
</evidence>
<dbReference type="Pfam" id="PF08281">
    <property type="entry name" value="Sigma70_r4_2"/>
    <property type="match status" value="1"/>
</dbReference>
<keyword evidence="3 6" id="KW-0731">Sigma factor</keyword>
<evidence type="ECO:0000256" key="6">
    <source>
        <dbReference type="RuleBase" id="RU000716"/>
    </source>
</evidence>
<dbReference type="InterPro" id="IPR007627">
    <property type="entry name" value="RNA_pol_sigma70_r2"/>
</dbReference>
<evidence type="ECO:0000313" key="10">
    <source>
        <dbReference type="Proteomes" id="UP000008207"/>
    </source>
</evidence>
<feature type="domain" description="RNA polymerase sigma-70 region 2" evidence="7">
    <location>
        <begin position="75"/>
        <end position="137"/>
    </location>
</feature>
<keyword evidence="5 6" id="KW-0804">Transcription</keyword>
<dbReference type="Proteomes" id="UP000008207">
    <property type="component" value="Chromosome"/>
</dbReference>
<dbReference type="STRING" id="460265.Mnod_4833"/>
<dbReference type="GO" id="GO:0016987">
    <property type="term" value="F:sigma factor activity"/>
    <property type="evidence" value="ECO:0007669"/>
    <property type="project" value="UniProtKB-KW"/>
</dbReference>